<dbReference type="PIRSF" id="PIRSF008502">
    <property type="entry name" value="UCP008502"/>
    <property type="match status" value="1"/>
</dbReference>
<gene>
    <name evidence="1" type="ORF">COR50_16570</name>
</gene>
<dbReference type="Pfam" id="PF08002">
    <property type="entry name" value="DUF1697"/>
    <property type="match status" value="1"/>
</dbReference>
<dbReference type="KEGG" id="cbae:COR50_16570"/>
<evidence type="ECO:0008006" key="3">
    <source>
        <dbReference type="Google" id="ProtNLM"/>
    </source>
</evidence>
<dbReference type="RefSeq" id="WP_098195019.1">
    <property type="nucleotide sequence ID" value="NZ_CP023777.1"/>
</dbReference>
<dbReference type="SUPFAM" id="SSF160379">
    <property type="entry name" value="SP0830-like"/>
    <property type="match status" value="1"/>
</dbReference>
<dbReference type="OrthoDB" id="9806494at2"/>
<dbReference type="AlphaFoldDB" id="A0A291QXE6"/>
<dbReference type="PANTHER" id="PTHR36439">
    <property type="entry name" value="BLL4334 PROTEIN"/>
    <property type="match status" value="1"/>
</dbReference>
<proteinExistence type="predicted"/>
<dbReference type="InterPro" id="IPR012545">
    <property type="entry name" value="DUF1697"/>
</dbReference>
<dbReference type="Proteomes" id="UP000220133">
    <property type="component" value="Chromosome"/>
</dbReference>
<reference evidence="1 2" key="1">
    <citation type="submission" date="2017-10" db="EMBL/GenBank/DDBJ databases">
        <title>Paenichitinophaga pekingensis gen. nov., sp. nov., isolated from activated sludge.</title>
        <authorList>
            <person name="Jin D."/>
            <person name="Kong X."/>
            <person name="Deng Y."/>
            <person name="Bai Z."/>
        </authorList>
    </citation>
    <scope>NUCLEOTIDE SEQUENCE [LARGE SCALE GENOMIC DNA]</scope>
    <source>
        <strain evidence="1 2">13</strain>
    </source>
</reference>
<accession>A0A291QXE6</accession>
<name>A0A291QXE6_9BACT</name>
<protein>
    <recommendedName>
        <fullName evidence="3">DUF1697 domain-containing protein</fullName>
    </recommendedName>
</protein>
<keyword evidence="2" id="KW-1185">Reference proteome</keyword>
<dbReference type="PANTHER" id="PTHR36439:SF1">
    <property type="entry name" value="DUF1697 DOMAIN-CONTAINING PROTEIN"/>
    <property type="match status" value="1"/>
</dbReference>
<organism evidence="1 2">
    <name type="scientific">Chitinophaga caeni</name>
    <dbReference type="NCBI Taxonomy" id="2029983"/>
    <lineage>
        <taxon>Bacteria</taxon>
        <taxon>Pseudomonadati</taxon>
        <taxon>Bacteroidota</taxon>
        <taxon>Chitinophagia</taxon>
        <taxon>Chitinophagales</taxon>
        <taxon>Chitinophagaceae</taxon>
        <taxon>Chitinophaga</taxon>
    </lineage>
</organism>
<evidence type="ECO:0000313" key="2">
    <source>
        <dbReference type="Proteomes" id="UP000220133"/>
    </source>
</evidence>
<dbReference type="Gene3D" id="3.30.70.1280">
    <property type="entry name" value="SP0830-like domains"/>
    <property type="match status" value="1"/>
</dbReference>
<sequence>MSRIVAFLRAINVGGRNIKMAELKTIFETLPVQQVQTYIQSGNVMFDIAASKKKNFHTKIENLLEEQLGYPVITILKDLAQMQHIIEQNPFPDRNPDTHQLYVMMLAQIPNAKQREAIAAISSEVDTYVFLDDILYIRCERNKDKSLFTNMLVEKILKIDGTTRNWNTVMKIASLLSKG</sequence>
<evidence type="ECO:0000313" key="1">
    <source>
        <dbReference type="EMBL" id="ATL48646.1"/>
    </source>
</evidence>
<dbReference type="EMBL" id="CP023777">
    <property type="protein sequence ID" value="ATL48646.1"/>
    <property type="molecule type" value="Genomic_DNA"/>
</dbReference>